<dbReference type="InterPro" id="IPR003739">
    <property type="entry name" value="Lys_aminomutase/Glu_NH3_mut"/>
</dbReference>
<evidence type="ECO:0000256" key="1">
    <source>
        <dbReference type="ARBA" id="ARBA00001933"/>
    </source>
</evidence>
<evidence type="ECO:0000256" key="6">
    <source>
        <dbReference type="ARBA" id="ARBA00022723"/>
    </source>
</evidence>
<dbReference type="PROSITE" id="PS51918">
    <property type="entry name" value="RADICAL_SAM"/>
    <property type="match status" value="1"/>
</dbReference>
<name>A0A0B5FEW6_9BACT</name>
<dbReference type="SFLD" id="SFLDS00029">
    <property type="entry name" value="Radical_SAM"/>
    <property type="match status" value="1"/>
</dbReference>
<dbReference type="GO" id="GO:0046872">
    <property type="term" value="F:metal ion binding"/>
    <property type="evidence" value="ECO:0007669"/>
    <property type="project" value="UniProtKB-KW"/>
</dbReference>
<evidence type="ECO:0000256" key="8">
    <source>
        <dbReference type="ARBA" id="ARBA00023004"/>
    </source>
</evidence>
<feature type="domain" description="Radical SAM core" evidence="13">
    <location>
        <begin position="89"/>
        <end position="303"/>
    </location>
</feature>
<dbReference type="NCBIfam" id="TIGR00238">
    <property type="entry name" value="KamA family radical SAM protein"/>
    <property type="match status" value="1"/>
</dbReference>
<comment type="cofactor">
    <cofactor evidence="1 12">
        <name>pyridoxal 5'-phosphate</name>
        <dbReference type="ChEBI" id="CHEBI:597326"/>
    </cofactor>
</comment>
<keyword evidence="6 11" id="KW-0479">Metal-binding</keyword>
<feature type="binding site" evidence="11">
    <location>
        <position position="110"/>
    </location>
    <ligand>
        <name>[4Fe-4S] cluster</name>
        <dbReference type="ChEBI" id="CHEBI:49883"/>
        <note>4Fe-4S-S-AdoMet</note>
    </ligand>
</feature>
<keyword evidence="9 11" id="KW-0411">Iron-sulfur</keyword>
<keyword evidence="10" id="KW-0413">Isomerase</keyword>
<evidence type="ECO:0000313" key="15">
    <source>
        <dbReference type="Proteomes" id="UP000035036"/>
    </source>
</evidence>
<evidence type="ECO:0000256" key="5">
    <source>
        <dbReference type="ARBA" id="ARBA00022691"/>
    </source>
</evidence>
<comment type="cofactor">
    <cofactor evidence="2">
        <name>[4Fe-4S] cluster</name>
        <dbReference type="ChEBI" id="CHEBI:49883"/>
    </cofactor>
</comment>
<evidence type="ECO:0000313" key="14">
    <source>
        <dbReference type="EMBL" id="AJF05868.1"/>
    </source>
</evidence>
<dbReference type="EMBL" id="CP010311">
    <property type="protein sequence ID" value="AJF05868.1"/>
    <property type="molecule type" value="Genomic_DNA"/>
</dbReference>
<dbReference type="AlphaFoldDB" id="A0A0B5FEW6"/>
<evidence type="ECO:0000256" key="11">
    <source>
        <dbReference type="PIRSR" id="PIRSR004911-1"/>
    </source>
</evidence>
<organism evidence="14 15">
    <name type="scientific">Geoalkalibacter subterraneus</name>
    <dbReference type="NCBI Taxonomy" id="483547"/>
    <lineage>
        <taxon>Bacteria</taxon>
        <taxon>Pseudomonadati</taxon>
        <taxon>Thermodesulfobacteriota</taxon>
        <taxon>Desulfuromonadia</taxon>
        <taxon>Desulfuromonadales</taxon>
        <taxon>Geoalkalibacteraceae</taxon>
        <taxon>Geoalkalibacter</taxon>
    </lineage>
</organism>
<dbReference type="RefSeq" id="WP_040199270.1">
    <property type="nucleotide sequence ID" value="NZ_CP010311.1"/>
</dbReference>
<dbReference type="CDD" id="cd01335">
    <property type="entry name" value="Radical_SAM"/>
    <property type="match status" value="1"/>
</dbReference>
<dbReference type="Gene3D" id="3.20.20.70">
    <property type="entry name" value="Aldolase class I"/>
    <property type="match status" value="1"/>
</dbReference>
<dbReference type="HOGENOM" id="CLU_032161_0_1_7"/>
<evidence type="ECO:0000256" key="9">
    <source>
        <dbReference type="ARBA" id="ARBA00023014"/>
    </source>
</evidence>
<protein>
    <submittedName>
        <fullName evidence="14">Lysine 2,3-aminomutase</fullName>
    </submittedName>
</protein>
<evidence type="ECO:0000256" key="7">
    <source>
        <dbReference type="ARBA" id="ARBA00022898"/>
    </source>
</evidence>
<evidence type="ECO:0000256" key="4">
    <source>
        <dbReference type="ARBA" id="ARBA00022485"/>
    </source>
</evidence>
<keyword evidence="15" id="KW-1185">Reference proteome</keyword>
<sequence length="345" mass="38711">MEFWQKRLRESVTTAAQLSRHFAIDVDALDRVAARYPLAITPHYLSLIEHPGDPIWKQCVPDLRELEDGATDADPLHEERLATAPQVVHRYPDRALLLVAGSCAAYCRFCTRKRRVGCAEARVTLGEVMEGIEYIARTPAIKDVVISGGEPLLMSDLLLKQIFERLGRIPHVEILRIGTRAPVVLPERITESLCNLLRRCHPLFVNTHFNHPRELTPESREACLRLADAGIPVGNQTVLLRGVNDDAATLEALFRGLLRMRVRPYYLHHMDLVRGTDHFRTPLETGIEIMDRLRGTLSGLAIPQYVVDLPGGRGKVPITPQYVDKLGAQAVLRAPDGERISFPNL</sequence>
<evidence type="ECO:0000259" key="13">
    <source>
        <dbReference type="PROSITE" id="PS51918"/>
    </source>
</evidence>
<gene>
    <name evidence="14" type="ORF">GSUB_03855</name>
</gene>
<dbReference type="InterPro" id="IPR013785">
    <property type="entry name" value="Aldolase_TIM"/>
</dbReference>
<dbReference type="InterPro" id="IPR058240">
    <property type="entry name" value="rSAM_sf"/>
</dbReference>
<dbReference type="Pfam" id="PF04055">
    <property type="entry name" value="Radical_SAM"/>
    <property type="match status" value="1"/>
</dbReference>
<dbReference type="OrthoDB" id="9768064at2"/>
<comment type="similarity">
    <text evidence="3">Belongs to the radical SAM superfamily. KamA family.</text>
</comment>
<dbReference type="InterPro" id="IPR007197">
    <property type="entry name" value="rSAM"/>
</dbReference>
<keyword evidence="8" id="KW-0408">Iron</keyword>
<dbReference type="InterPro" id="IPR025895">
    <property type="entry name" value="LAM_C_dom"/>
</dbReference>
<dbReference type="GO" id="GO:0016853">
    <property type="term" value="F:isomerase activity"/>
    <property type="evidence" value="ECO:0007669"/>
    <property type="project" value="UniProtKB-KW"/>
</dbReference>
<dbReference type="PANTHER" id="PTHR30538">
    <property type="entry name" value="LYSINE 2,3-AMINOMUTASE-RELATED"/>
    <property type="match status" value="1"/>
</dbReference>
<feature type="binding site" evidence="11">
    <location>
        <position position="107"/>
    </location>
    <ligand>
        <name>[4Fe-4S] cluster</name>
        <dbReference type="ChEBI" id="CHEBI:49883"/>
        <note>4Fe-4S-S-AdoMet</note>
    </ligand>
</feature>
<evidence type="ECO:0000256" key="3">
    <source>
        <dbReference type="ARBA" id="ARBA00008703"/>
    </source>
</evidence>
<proteinExistence type="inferred from homology"/>
<evidence type="ECO:0000256" key="2">
    <source>
        <dbReference type="ARBA" id="ARBA00001966"/>
    </source>
</evidence>
<dbReference type="Proteomes" id="UP000035036">
    <property type="component" value="Chromosome"/>
</dbReference>
<dbReference type="PIRSF" id="PIRSF004911">
    <property type="entry name" value="DUF160"/>
    <property type="match status" value="1"/>
</dbReference>
<dbReference type="PANTHER" id="PTHR30538:SF1">
    <property type="entry name" value="L-LYSINE 2,3-AMINOMUTASE"/>
    <property type="match status" value="1"/>
</dbReference>
<dbReference type="SFLD" id="SFLDG01070">
    <property type="entry name" value="PLP-dependent"/>
    <property type="match status" value="1"/>
</dbReference>
<dbReference type="KEGG" id="gsb:GSUB_03855"/>
<keyword evidence="7 12" id="KW-0663">Pyridoxal phosphate</keyword>
<evidence type="ECO:0000256" key="10">
    <source>
        <dbReference type="ARBA" id="ARBA00023235"/>
    </source>
</evidence>
<keyword evidence="5" id="KW-0949">S-adenosyl-L-methionine</keyword>
<dbReference type="SUPFAM" id="SSF102114">
    <property type="entry name" value="Radical SAM enzymes"/>
    <property type="match status" value="1"/>
</dbReference>
<reference evidence="14 15" key="1">
    <citation type="journal article" date="2015" name="Genome Announc.">
        <title>Genomes of Geoalkalibacter ferrihydriticus Z-0531T and Geoalkalibacter subterraneus Red1T, Two Haloalkaliphilic Metal-Reducing Deltaproteobacteria.</title>
        <authorList>
            <person name="Badalamenti J.P."/>
            <person name="Krajmalnik-Brown R."/>
            <person name="Torres C.I."/>
            <person name="Bond D.R."/>
        </authorList>
    </citation>
    <scope>NUCLEOTIDE SEQUENCE [LARGE SCALE GENOMIC DNA]</scope>
    <source>
        <strain evidence="14 15">Red1</strain>
    </source>
</reference>
<evidence type="ECO:0000256" key="12">
    <source>
        <dbReference type="PIRSR" id="PIRSR603739-50"/>
    </source>
</evidence>
<dbReference type="GO" id="GO:0051539">
    <property type="term" value="F:4 iron, 4 sulfur cluster binding"/>
    <property type="evidence" value="ECO:0007669"/>
    <property type="project" value="UniProtKB-KW"/>
</dbReference>
<dbReference type="STRING" id="483547.GSUB_03855"/>
<feature type="modified residue" description="N6-(pyridoxal phosphate)lysine" evidence="12">
    <location>
        <position position="315"/>
    </location>
</feature>
<accession>A0A0B5FEW6</accession>
<keyword evidence="4 11" id="KW-0004">4Fe-4S</keyword>
<dbReference type="Pfam" id="PF12544">
    <property type="entry name" value="LAM_C"/>
    <property type="match status" value="1"/>
</dbReference>
<feature type="binding site" evidence="11">
    <location>
        <position position="103"/>
    </location>
    <ligand>
        <name>[4Fe-4S] cluster</name>
        <dbReference type="ChEBI" id="CHEBI:49883"/>
        <note>4Fe-4S-S-AdoMet</note>
    </ligand>
</feature>